<organism evidence="2 3">
    <name type="scientific">Mycena alexandri</name>
    <dbReference type="NCBI Taxonomy" id="1745969"/>
    <lineage>
        <taxon>Eukaryota</taxon>
        <taxon>Fungi</taxon>
        <taxon>Dikarya</taxon>
        <taxon>Basidiomycota</taxon>
        <taxon>Agaricomycotina</taxon>
        <taxon>Agaricomycetes</taxon>
        <taxon>Agaricomycetidae</taxon>
        <taxon>Agaricales</taxon>
        <taxon>Marasmiineae</taxon>
        <taxon>Mycenaceae</taxon>
        <taxon>Mycena</taxon>
    </lineage>
</organism>
<protein>
    <submittedName>
        <fullName evidence="2">Uncharacterized protein</fullName>
    </submittedName>
</protein>
<proteinExistence type="predicted"/>
<dbReference type="Proteomes" id="UP001218188">
    <property type="component" value="Unassembled WGS sequence"/>
</dbReference>
<accession>A0AAD6T116</accession>
<comment type="caution">
    <text evidence="2">The sequence shown here is derived from an EMBL/GenBank/DDBJ whole genome shotgun (WGS) entry which is preliminary data.</text>
</comment>
<dbReference type="AlphaFoldDB" id="A0AAD6T116"/>
<evidence type="ECO:0000256" key="1">
    <source>
        <dbReference type="SAM" id="MobiDB-lite"/>
    </source>
</evidence>
<reference evidence="2" key="1">
    <citation type="submission" date="2023-03" db="EMBL/GenBank/DDBJ databases">
        <title>Massive genome expansion in bonnet fungi (Mycena s.s.) driven by repeated elements and novel gene families across ecological guilds.</title>
        <authorList>
            <consortium name="Lawrence Berkeley National Laboratory"/>
            <person name="Harder C.B."/>
            <person name="Miyauchi S."/>
            <person name="Viragh M."/>
            <person name="Kuo A."/>
            <person name="Thoen E."/>
            <person name="Andreopoulos B."/>
            <person name="Lu D."/>
            <person name="Skrede I."/>
            <person name="Drula E."/>
            <person name="Henrissat B."/>
            <person name="Morin E."/>
            <person name="Kohler A."/>
            <person name="Barry K."/>
            <person name="LaButti K."/>
            <person name="Morin E."/>
            <person name="Salamov A."/>
            <person name="Lipzen A."/>
            <person name="Mereny Z."/>
            <person name="Hegedus B."/>
            <person name="Baldrian P."/>
            <person name="Stursova M."/>
            <person name="Weitz H."/>
            <person name="Taylor A."/>
            <person name="Grigoriev I.V."/>
            <person name="Nagy L.G."/>
            <person name="Martin F."/>
            <person name="Kauserud H."/>
        </authorList>
    </citation>
    <scope>NUCLEOTIDE SEQUENCE</scope>
    <source>
        <strain evidence="2">CBHHK200</strain>
    </source>
</reference>
<dbReference type="EMBL" id="JARJCM010000039">
    <property type="protein sequence ID" value="KAJ7037157.1"/>
    <property type="molecule type" value="Genomic_DNA"/>
</dbReference>
<name>A0AAD6T116_9AGAR</name>
<evidence type="ECO:0000313" key="3">
    <source>
        <dbReference type="Proteomes" id="UP001218188"/>
    </source>
</evidence>
<evidence type="ECO:0000313" key="2">
    <source>
        <dbReference type="EMBL" id="KAJ7037157.1"/>
    </source>
</evidence>
<feature type="region of interest" description="Disordered" evidence="1">
    <location>
        <begin position="154"/>
        <end position="177"/>
    </location>
</feature>
<sequence length="177" mass="19332">MQDRKKMQPYACKLGGFGDRGGKQEEAGRFVSTLHQLNACRVSVFAGARLRSACRPTYCWMPGDRAADLTLSAPTLSRNGHLLESGSVAEAHRIRPQTGSRRTNGQFSQVVLQRNAPCVYTSPPTNGYAHGSISQRPADIPESNSAVRAFVRGNEGESWYAEGEGQDTDTETSREAR</sequence>
<keyword evidence="3" id="KW-1185">Reference proteome</keyword>
<gene>
    <name evidence="2" type="ORF">C8F04DRAFT_1180873</name>
</gene>